<dbReference type="InterPro" id="IPR051598">
    <property type="entry name" value="TSUP/Inactive_protease-like"/>
</dbReference>
<comment type="similarity">
    <text evidence="2 6">Belongs to the 4-toluene sulfonate uptake permease (TSUP) (TC 2.A.102) family.</text>
</comment>
<evidence type="ECO:0000313" key="8">
    <source>
        <dbReference type="Proteomes" id="UP000503540"/>
    </source>
</evidence>
<sequence length="349" mass="37079">MFGVDPHDAVCRIENLRPAMPMGRQRMVRRIVRADGQDGPFDRVDLVHQHVPHFDERTPEVPDSRKLMAEHRMCAIPRWPYRASVWISLLVMMGFGCLTGVTTVLFGFGGGFVTVPVIYAISAAASRSEAMHVAVATSAAVMVVNATIATVTHARSGGLRRDYLHPLWGFIAVGAVIGALAANTVSDKTLHILFVVYLLVAIADIVLRGGFLTRAARPEPLGKTMSVLGGVGIGTVAAFLGVGGSVVTVPLLRRRGLSMAEAAALANPLSIPVALVATLVYTFAAQSDSRQGLFGHVDLVAALALLAGALPTIALVKRSVVRIPDHLHAIGYPVFLTIVLIVMTATAFT</sequence>
<keyword evidence="8" id="KW-1185">Reference proteome</keyword>
<dbReference type="Pfam" id="PF01925">
    <property type="entry name" value="TauE"/>
    <property type="match status" value="1"/>
</dbReference>
<evidence type="ECO:0000256" key="2">
    <source>
        <dbReference type="ARBA" id="ARBA00009142"/>
    </source>
</evidence>
<evidence type="ECO:0000256" key="6">
    <source>
        <dbReference type="RuleBase" id="RU363041"/>
    </source>
</evidence>
<dbReference type="GO" id="GO:0005886">
    <property type="term" value="C:plasma membrane"/>
    <property type="evidence" value="ECO:0007669"/>
    <property type="project" value="UniProtKB-SubCell"/>
</dbReference>
<dbReference type="PANTHER" id="PTHR43701">
    <property type="entry name" value="MEMBRANE TRANSPORTER PROTEIN MJ0441-RELATED"/>
    <property type="match status" value="1"/>
</dbReference>
<feature type="transmembrane region" description="Helical" evidence="6">
    <location>
        <begin position="163"/>
        <end position="182"/>
    </location>
</feature>
<feature type="transmembrane region" description="Helical" evidence="6">
    <location>
        <begin position="86"/>
        <end position="119"/>
    </location>
</feature>
<proteinExistence type="inferred from homology"/>
<comment type="subcellular location">
    <subcellularLocation>
        <location evidence="6">Cell membrane</location>
        <topology evidence="6">Multi-pass membrane protein</topology>
    </subcellularLocation>
    <subcellularLocation>
        <location evidence="1">Membrane</location>
        <topology evidence="1">Multi-pass membrane protein</topology>
    </subcellularLocation>
</comment>
<feature type="transmembrane region" description="Helical" evidence="6">
    <location>
        <begin position="189"/>
        <end position="207"/>
    </location>
</feature>
<evidence type="ECO:0000256" key="1">
    <source>
        <dbReference type="ARBA" id="ARBA00004141"/>
    </source>
</evidence>
<evidence type="ECO:0000313" key="7">
    <source>
        <dbReference type="EMBL" id="QIS09978.1"/>
    </source>
</evidence>
<keyword evidence="5 6" id="KW-0472">Membrane</keyword>
<keyword evidence="3 6" id="KW-0812">Transmembrane</keyword>
<evidence type="ECO:0000256" key="3">
    <source>
        <dbReference type="ARBA" id="ARBA00022692"/>
    </source>
</evidence>
<dbReference type="EMBL" id="CP046172">
    <property type="protein sequence ID" value="QIS09978.1"/>
    <property type="molecule type" value="Genomic_DNA"/>
</dbReference>
<dbReference type="Proteomes" id="UP000503540">
    <property type="component" value="Chromosome"/>
</dbReference>
<keyword evidence="6" id="KW-1003">Cell membrane</keyword>
<protein>
    <recommendedName>
        <fullName evidence="6">Probable membrane transporter protein</fullName>
    </recommendedName>
</protein>
<dbReference type="KEGG" id="nah:F5544_10400"/>
<dbReference type="PANTHER" id="PTHR43701:SF2">
    <property type="entry name" value="MEMBRANE TRANSPORTER PROTEIN YJNA-RELATED"/>
    <property type="match status" value="1"/>
</dbReference>
<dbReference type="AlphaFoldDB" id="A0A6G9Y9Y7"/>
<organism evidence="7 8">
    <name type="scientific">Nocardia arthritidis</name>
    <dbReference type="NCBI Taxonomy" id="228602"/>
    <lineage>
        <taxon>Bacteria</taxon>
        <taxon>Bacillati</taxon>
        <taxon>Actinomycetota</taxon>
        <taxon>Actinomycetes</taxon>
        <taxon>Mycobacteriales</taxon>
        <taxon>Nocardiaceae</taxon>
        <taxon>Nocardia</taxon>
    </lineage>
</organism>
<accession>A0A6G9Y9Y7</accession>
<gene>
    <name evidence="7" type="ORF">F5544_10400</name>
</gene>
<feature type="transmembrane region" description="Helical" evidence="6">
    <location>
        <begin position="296"/>
        <end position="317"/>
    </location>
</feature>
<name>A0A6G9Y9Y7_9NOCA</name>
<feature type="transmembrane region" description="Helical" evidence="6">
    <location>
        <begin position="227"/>
        <end position="252"/>
    </location>
</feature>
<evidence type="ECO:0000256" key="4">
    <source>
        <dbReference type="ARBA" id="ARBA00022989"/>
    </source>
</evidence>
<reference evidence="7 8" key="1">
    <citation type="journal article" date="2019" name="ACS Chem. Biol.">
        <title>Identification and Mobilization of a Cryptic Antibiotic Biosynthesis Gene Locus from a Human-Pathogenic Nocardia Isolate.</title>
        <authorList>
            <person name="Herisse M."/>
            <person name="Ishida K."/>
            <person name="Porter J.L."/>
            <person name="Howden B."/>
            <person name="Hertweck C."/>
            <person name="Stinear T.P."/>
            <person name="Pidot S.J."/>
        </authorList>
    </citation>
    <scope>NUCLEOTIDE SEQUENCE [LARGE SCALE GENOMIC DNA]</scope>
    <source>
        <strain evidence="7 8">AUSMDU00012717</strain>
    </source>
</reference>
<keyword evidence="4 6" id="KW-1133">Transmembrane helix</keyword>
<feature type="transmembrane region" description="Helical" evidence="6">
    <location>
        <begin position="131"/>
        <end position="151"/>
    </location>
</feature>
<dbReference type="InterPro" id="IPR002781">
    <property type="entry name" value="TM_pro_TauE-like"/>
</dbReference>
<feature type="transmembrane region" description="Helical" evidence="6">
    <location>
        <begin position="329"/>
        <end position="348"/>
    </location>
</feature>
<evidence type="ECO:0000256" key="5">
    <source>
        <dbReference type="ARBA" id="ARBA00023136"/>
    </source>
</evidence>
<feature type="transmembrane region" description="Helical" evidence="6">
    <location>
        <begin position="264"/>
        <end position="284"/>
    </location>
</feature>